<dbReference type="Gene3D" id="1.10.10.10">
    <property type="entry name" value="Winged helix-like DNA-binding domain superfamily/Winged helix DNA-binding domain"/>
    <property type="match status" value="1"/>
</dbReference>
<keyword evidence="3" id="KW-1185">Reference proteome</keyword>
<dbReference type="STRING" id="1178515.SY83_09345"/>
<dbReference type="KEGG" id="pswu:SY83_09345"/>
<dbReference type="SUPFAM" id="SSF46785">
    <property type="entry name" value="Winged helix' DNA-binding domain"/>
    <property type="match status" value="1"/>
</dbReference>
<dbReference type="EMBL" id="CP011388">
    <property type="protein sequence ID" value="ANE46443.1"/>
    <property type="molecule type" value="Genomic_DNA"/>
</dbReference>
<dbReference type="InterPro" id="IPR013196">
    <property type="entry name" value="HTH_11"/>
</dbReference>
<accession>A0A172TI34</accession>
<evidence type="ECO:0000313" key="2">
    <source>
        <dbReference type="EMBL" id="ANE46443.1"/>
    </source>
</evidence>
<keyword evidence="2" id="KW-0238">DNA-binding</keyword>
<name>A0A172TI34_9BACL</name>
<dbReference type="Pfam" id="PF08279">
    <property type="entry name" value="HTH_11"/>
    <property type="match status" value="1"/>
</dbReference>
<evidence type="ECO:0000259" key="1">
    <source>
        <dbReference type="Pfam" id="PF08279"/>
    </source>
</evidence>
<gene>
    <name evidence="2" type="ORF">SY83_09345</name>
</gene>
<dbReference type="Proteomes" id="UP000076927">
    <property type="component" value="Chromosome"/>
</dbReference>
<dbReference type="PANTHER" id="PTHR34580">
    <property type="match status" value="1"/>
</dbReference>
<dbReference type="InterPro" id="IPR036390">
    <property type="entry name" value="WH_DNA-bd_sf"/>
</dbReference>
<dbReference type="InterPro" id="IPR036388">
    <property type="entry name" value="WH-like_DNA-bd_sf"/>
</dbReference>
<dbReference type="RefSeq" id="WP_068605995.1">
    <property type="nucleotide sequence ID" value="NZ_CP011388.1"/>
</dbReference>
<dbReference type="InterPro" id="IPR051534">
    <property type="entry name" value="CBASS_pafABC_assoc_protein"/>
</dbReference>
<organism evidence="2 3">
    <name type="scientific">Paenibacillus swuensis</name>
    <dbReference type="NCBI Taxonomy" id="1178515"/>
    <lineage>
        <taxon>Bacteria</taxon>
        <taxon>Bacillati</taxon>
        <taxon>Bacillota</taxon>
        <taxon>Bacilli</taxon>
        <taxon>Bacillales</taxon>
        <taxon>Paenibacillaceae</taxon>
        <taxon>Paenibacillus</taxon>
    </lineage>
</organism>
<dbReference type="PANTHER" id="PTHR34580:SF9">
    <property type="entry name" value="SLL5097 PROTEIN"/>
    <property type="match status" value="1"/>
</dbReference>
<reference evidence="2 3" key="1">
    <citation type="submission" date="2015-01" db="EMBL/GenBank/DDBJ databases">
        <title>Paenibacillus swuensis/DY6/whole genome sequencing.</title>
        <authorList>
            <person name="Kim M.K."/>
            <person name="Srinivasan S."/>
            <person name="Lee J.-J."/>
        </authorList>
    </citation>
    <scope>NUCLEOTIDE SEQUENCE [LARGE SCALE GENOMIC DNA]</scope>
    <source>
        <strain evidence="2 3">DY6</strain>
    </source>
</reference>
<feature type="domain" description="Helix-turn-helix type 11" evidence="1">
    <location>
        <begin position="6"/>
        <end position="60"/>
    </location>
</feature>
<proteinExistence type="predicted"/>
<dbReference type="GO" id="GO:0003677">
    <property type="term" value="F:DNA binding"/>
    <property type="evidence" value="ECO:0007669"/>
    <property type="project" value="UniProtKB-KW"/>
</dbReference>
<dbReference type="AlphaFoldDB" id="A0A172TI34"/>
<sequence length="328" mass="38182">MKKTERVNLIMRYINNRAQFTIAEIQKEFKISRATAIRDINEIQAMGFPLTTELGRGGGYHVLQNQYLPATRFTPDELKAIFISFMASKNSQLPYLQNRRSITEKLIGIASQTQQDELIELNNILLFENTNPGNPHVLELDDAAPAELNKLISLAVRDKHLRMTYELNIGWPQLLDVYLLHIFNSNAQWLVEVYDLDTDEFRYLPVEMLRDSAISEREMKWSEQEILSKKRDRARESNLVVKLDTIGIQRFKRMHPPGIILYLTGMFQSSGMFNVQLDVTDVEELSYYADWLLFLGKGVEFERIPDELLVLFKERSSIIETMVKDRKD</sequence>
<protein>
    <submittedName>
        <fullName evidence="2">DNA-binding protein</fullName>
    </submittedName>
</protein>
<evidence type="ECO:0000313" key="3">
    <source>
        <dbReference type="Proteomes" id="UP000076927"/>
    </source>
</evidence>
<dbReference type="PATRIC" id="fig|1178515.4.peg.1867"/>